<proteinExistence type="predicted"/>
<sequence length="144" mass="15251">MHTNPRLQSSVVSHLSKSSQKPSPEKQTPLSSTSVPQMHVLLVGPHARRKPQVESQGGRVQTPFVHVLPSGHLNPHPPQFCTSVPKSTHVPSQSSTLSPPQGVEVGDSELVVFVGPTIVVVGLSDVVMLPLTEAELVSVVLVVG</sequence>
<dbReference type="Proteomes" id="UP000799324">
    <property type="component" value="Unassembled WGS sequence"/>
</dbReference>
<reference evidence="2" key="1">
    <citation type="journal article" date="2020" name="Stud. Mycol.">
        <title>101 Dothideomycetes genomes: a test case for predicting lifestyles and emergence of pathogens.</title>
        <authorList>
            <person name="Haridas S."/>
            <person name="Albert R."/>
            <person name="Binder M."/>
            <person name="Bloem J."/>
            <person name="Labutti K."/>
            <person name="Salamov A."/>
            <person name="Andreopoulos B."/>
            <person name="Baker S."/>
            <person name="Barry K."/>
            <person name="Bills G."/>
            <person name="Bluhm B."/>
            <person name="Cannon C."/>
            <person name="Castanera R."/>
            <person name="Culley D."/>
            <person name="Daum C."/>
            <person name="Ezra D."/>
            <person name="Gonzalez J."/>
            <person name="Henrissat B."/>
            <person name="Kuo A."/>
            <person name="Liang C."/>
            <person name="Lipzen A."/>
            <person name="Lutzoni F."/>
            <person name="Magnuson J."/>
            <person name="Mondo S."/>
            <person name="Nolan M."/>
            <person name="Ohm R."/>
            <person name="Pangilinan J."/>
            <person name="Park H.-J."/>
            <person name="Ramirez L."/>
            <person name="Alfaro M."/>
            <person name="Sun H."/>
            <person name="Tritt A."/>
            <person name="Yoshinaga Y."/>
            <person name="Zwiers L.-H."/>
            <person name="Turgeon B."/>
            <person name="Goodwin S."/>
            <person name="Spatafora J."/>
            <person name="Crous P."/>
            <person name="Grigoriev I."/>
        </authorList>
    </citation>
    <scope>NUCLEOTIDE SEQUENCE</scope>
    <source>
        <strain evidence="2">CBS 122681</strain>
    </source>
</reference>
<feature type="region of interest" description="Disordered" evidence="1">
    <location>
        <begin position="1"/>
        <end position="102"/>
    </location>
</feature>
<dbReference type="EMBL" id="MU004303">
    <property type="protein sequence ID" value="KAF2659964.1"/>
    <property type="molecule type" value="Genomic_DNA"/>
</dbReference>
<organism evidence="2 3">
    <name type="scientific">Lophiostoma macrostomum CBS 122681</name>
    <dbReference type="NCBI Taxonomy" id="1314788"/>
    <lineage>
        <taxon>Eukaryota</taxon>
        <taxon>Fungi</taxon>
        <taxon>Dikarya</taxon>
        <taxon>Ascomycota</taxon>
        <taxon>Pezizomycotina</taxon>
        <taxon>Dothideomycetes</taxon>
        <taxon>Pleosporomycetidae</taxon>
        <taxon>Pleosporales</taxon>
        <taxon>Lophiostomataceae</taxon>
        <taxon>Lophiostoma</taxon>
    </lineage>
</organism>
<evidence type="ECO:0000313" key="3">
    <source>
        <dbReference type="Proteomes" id="UP000799324"/>
    </source>
</evidence>
<dbReference type="AlphaFoldDB" id="A0A6A6TMZ1"/>
<name>A0A6A6TMZ1_9PLEO</name>
<evidence type="ECO:0000313" key="2">
    <source>
        <dbReference type="EMBL" id="KAF2659964.1"/>
    </source>
</evidence>
<protein>
    <submittedName>
        <fullName evidence="2">Uncharacterized protein</fullName>
    </submittedName>
</protein>
<feature type="compositionally biased region" description="Polar residues" evidence="1">
    <location>
        <begin position="80"/>
        <end position="99"/>
    </location>
</feature>
<evidence type="ECO:0000256" key="1">
    <source>
        <dbReference type="SAM" id="MobiDB-lite"/>
    </source>
</evidence>
<accession>A0A6A6TMZ1</accession>
<keyword evidence="3" id="KW-1185">Reference proteome</keyword>
<gene>
    <name evidence="2" type="ORF">K491DRAFT_123603</name>
</gene>
<feature type="compositionally biased region" description="Low complexity" evidence="1">
    <location>
        <begin position="7"/>
        <end position="27"/>
    </location>
</feature>